<feature type="transmembrane region" description="Helical" evidence="8">
    <location>
        <begin position="69"/>
        <end position="87"/>
    </location>
</feature>
<feature type="transmembrane region" description="Helical" evidence="8">
    <location>
        <begin position="6"/>
        <end position="25"/>
    </location>
</feature>
<evidence type="ECO:0000313" key="9">
    <source>
        <dbReference type="EMBL" id="NKY55231.1"/>
    </source>
</evidence>
<evidence type="ECO:0000256" key="3">
    <source>
        <dbReference type="ARBA" id="ARBA00022448"/>
    </source>
</evidence>
<evidence type="ECO:0000256" key="8">
    <source>
        <dbReference type="SAM" id="Phobius"/>
    </source>
</evidence>
<keyword evidence="7 8" id="KW-0472">Membrane</keyword>
<evidence type="ECO:0000256" key="7">
    <source>
        <dbReference type="ARBA" id="ARBA00023136"/>
    </source>
</evidence>
<dbReference type="Proteomes" id="UP000570678">
    <property type="component" value="Unassembled WGS sequence"/>
</dbReference>
<name>A0A846YBT0_9NOCA</name>
<reference evidence="9 10" key="1">
    <citation type="submission" date="2020-04" db="EMBL/GenBank/DDBJ databases">
        <title>MicrobeNet Type strains.</title>
        <authorList>
            <person name="Nicholson A.C."/>
        </authorList>
    </citation>
    <scope>NUCLEOTIDE SEQUENCE [LARGE SCALE GENOMIC DNA]</scope>
    <source>
        <strain evidence="9 10">JCM 3332</strain>
    </source>
</reference>
<evidence type="ECO:0000256" key="5">
    <source>
        <dbReference type="ARBA" id="ARBA00022692"/>
    </source>
</evidence>
<proteinExistence type="inferred from homology"/>
<dbReference type="GO" id="GO:0005886">
    <property type="term" value="C:plasma membrane"/>
    <property type="evidence" value="ECO:0007669"/>
    <property type="project" value="UniProtKB-SubCell"/>
</dbReference>
<accession>A0A846YBT0</accession>
<keyword evidence="3" id="KW-0813">Transport</keyword>
<dbReference type="InterPro" id="IPR004776">
    <property type="entry name" value="Mem_transp_PIN-like"/>
</dbReference>
<feature type="transmembrane region" description="Helical" evidence="8">
    <location>
        <begin position="168"/>
        <end position="191"/>
    </location>
</feature>
<keyword evidence="10" id="KW-1185">Reference proteome</keyword>
<evidence type="ECO:0000256" key="2">
    <source>
        <dbReference type="ARBA" id="ARBA00010145"/>
    </source>
</evidence>
<dbReference type="PANTHER" id="PTHR36838:SF1">
    <property type="entry name" value="SLR1864 PROTEIN"/>
    <property type="match status" value="1"/>
</dbReference>
<comment type="similarity">
    <text evidence="2">Belongs to the auxin efflux carrier (TC 2.A.69) family.</text>
</comment>
<dbReference type="Pfam" id="PF03547">
    <property type="entry name" value="Mem_trans"/>
    <property type="match status" value="1"/>
</dbReference>
<feature type="transmembrane region" description="Helical" evidence="8">
    <location>
        <begin position="128"/>
        <end position="147"/>
    </location>
</feature>
<feature type="transmembrane region" description="Helical" evidence="8">
    <location>
        <begin position="197"/>
        <end position="218"/>
    </location>
</feature>
<comment type="subcellular location">
    <subcellularLocation>
        <location evidence="1">Cell membrane</location>
        <topology evidence="1">Multi-pass membrane protein</topology>
    </subcellularLocation>
</comment>
<dbReference type="AlphaFoldDB" id="A0A846YBT0"/>
<sequence length="316" mass="33312">MNGVAGTVIQLVPIAVLVVAGWWLAHRKIIAAEVSKPLCDLTFLLLIPAFLFPELYASDLRQLFDIQAIATYAGVSLTGMVIVGGLCRRFTNVGAAGTALRMMAACQINTAYFAIPVFVQLFDDAAPVLPVLVLQVCCQTVLVLIILELAENHRTAGRHPAVSVARSVTAALTTPVVIACAAAIACNIMSLTVPETVLSGLSFAGEAASPVALIALGLHLGGSTLRLRGATPDENAIIVVKCVIFPLMVFGLAEYVLPISDPWPAYLTMLAAMPTPQNVFVLAGRYGGDLDFAGSVVVKTTFVALLLLPVWTTIVM</sequence>
<keyword evidence="4" id="KW-1003">Cell membrane</keyword>
<evidence type="ECO:0000256" key="4">
    <source>
        <dbReference type="ARBA" id="ARBA00022475"/>
    </source>
</evidence>
<protein>
    <submittedName>
        <fullName evidence="9">AEC family transporter</fullName>
    </submittedName>
</protein>
<dbReference type="GO" id="GO:0055085">
    <property type="term" value="P:transmembrane transport"/>
    <property type="evidence" value="ECO:0007669"/>
    <property type="project" value="InterPro"/>
</dbReference>
<dbReference type="RefSeq" id="WP_063915773.1">
    <property type="nucleotide sequence ID" value="NZ_JAAXOT010000001.1"/>
</dbReference>
<feature type="transmembrane region" description="Helical" evidence="8">
    <location>
        <begin position="37"/>
        <end position="57"/>
    </location>
</feature>
<feature type="transmembrane region" description="Helical" evidence="8">
    <location>
        <begin position="238"/>
        <end position="257"/>
    </location>
</feature>
<feature type="transmembrane region" description="Helical" evidence="8">
    <location>
        <begin position="99"/>
        <end position="122"/>
    </location>
</feature>
<gene>
    <name evidence="9" type="ORF">HGA15_03440</name>
</gene>
<dbReference type="InterPro" id="IPR038770">
    <property type="entry name" value="Na+/solute_symporter_sf"/>
</dbReference>
<dbReference type="PANTHER" id="PTHR36838">
    <property type="entry name" value="AUXIN EFFLUX CARRIER FAMILY PROTEIN"/>
    <property type="match status" value="1"/>
</dbReference>
<evidence type="ECO:0000256" key="6">
    <source>
        <dbReference type="ARBA" id="ARBA00022989"/>
    </source>
</evidence>
<dbReference type="EMBL" id="JAAXOT010000001">
    <property type="protein sequence ID" value="NKY55231.1"/>
    <property type="molecule type" value="Genomic_DNA"/>
</dbReference>
<keyword evidence="5 8" id="KW-0812">Transmembrane</keyword>
<comment type="caution">
    <text evidence="9">The sequence shown here is derived from an EMBL/GenBank/DDBJ whole genome shotgun (WGS) entry which is preliminary data.</text>
</comment>
<feature type="transmembrane region" description="Helical" evidence="8">
    <location>
        <begin position="296"/>
        <end position="314"/>
    </location>
</feature>
<keyword evidence="6 8" id="KW-1133">Transmembrane helix</keyword>
<evidence type="ECO:0000256" key="1">
    <source>
        <dbReference type="ARBA" id="ARBA00004651"/>
    </source>
</evidence>
<evidence type="ECO:0000313" key="10">
    <source>
        <dbReference type="Proteomes" id="UP000570678"/>
    </source>
</evidence>
<dbReference type="Gene3D" id="1.20.1530.20">
    <property type="match status" value="1"/>
</dbReference>
<organism evidence="9 10">
    <name type="scientific">Nocardia flavorosea</name>
    <dbReference type="NCBI Taxonomy" id="53429"/>
    <lineage>
        <taxon>Bacteria</taxon>
        <taxon>Bacillati</taxon>
        <taxon>Actinomycetota</taxon>
        <taxon>Actinomycetes</taxon>
        <taxon>Mycobacteriales</taxon>
        <taxon>Nocardiaceae</taxon>
        <taxon>Nocardia</taxon>
    </lineage>
</organism>